<sequence>MGGETTPRMAVLVPELCYLTGLTEDQRGNFKVMTDLAESEQKVTGVNPFMERSYGSERVKEILADWNLEVSPKTVSVEGRKIEGAQLLFNRRQM</sequence>
<accession>A0ABP1PWX3</accession>
<comment type="caution">
    <text evidence="1">The sequence shown here is derived from an EMBL/GenBank/DDBJ whole genome shotgun (WGS) entry which is preliminary data.</text>
</comment>
<keyword evidence="2" id="KW-1185">Reference proteome</keyword>
<protein>
    <submittedName>
        <fullName evidence="1">Uncharacterized protein</fullName>
    </submittedName>
</protein>
<dbReference type="SUPFAM" id="SSF101690">
    <property type="entry name" value="PAZ domain"/>
    <property type="match status" value="1"/>
</dbReference>
<reference evidence="1 2" key="1">
    <citation type="submission" date="2024-08" db="EMBL/GenBank/DDBJ databases">
        <authorList>
            <person name="Cucini C."/>
            <person name="Frati F."/>
        </authorList>
    </citation>
    <scope>NUCLEOTIDE SEQUENCE [LARGE SCALE GENOMIC DNA]</scope>
</reference>
<dbReference type="Proteomes" id="UP001642540">
    <property type="component" value="Unassembled WGS sequence"/>
</dbReference>
<gene>
    <name evidence="1" type="ORF">ODALV1_LOCUS4101</name>
</gene>
<dbReference type="EMBL" id="CAXLJM020000013">
    <property type="protein sequence ID" value="CAL8078455.1"/>
    <property type="molecule type" value="Genomic_DNA"/>
</dbReference>
<name>A0ABP1PWX3_9HEXA</name>
<evidence type="ECO:0000313" key="2">
    <source>
        <dbReference type="Proteomes" id="UP001642540"/>
    </source>
</evidence>
<evidence type="ECO:0000313" key="1">
    <source>
        <dbReference type="EMBL" id="CAL8078455.1"/>
    </source>
</evidence>
<proteinExistence type="predicted"/>
<organism evidence="1 2">
    <name type="scientific">Orchesella dallaii</name>
    <dbReference type="NCBI Taxonomy" id="48710"/>
    <lineage>
        <taxon>Eukaryota</taxon>
        <taxon>Metazoa</taxon>
        <taxon>Ecdysozoa</taxon>
        <taxon>Arthropoda</taxon>
        <taxon>Hexapoda</taxon>
        <taxon>Collembola</taxon>
        <taxon>Entomobryomorpha</taxon>
        <taxon>Entomobryoidea</taxon>
        <taxon>Orchesellidae</taxon>
        <taxon>Orchesellinae</taxon>
        <taxon>Orchesella</taxon>
    </lineage>
</organism>
<dbReference type="InterPro" id="IPR036085">
    <property type="entry name" value="PAZ_dom_sf"/>
</dbReference>